<comment type="cofactor">
    <cofactor evidence="1">
        <name>[4Fe-4S] cluster</name>
        <dbReference type="ChEBI" id="CHEBI:49883"/>
    </cofactor>
</comment>
<dbReference type="InterPro" id="IPR051198">
    <property type="entry name" value="BchE-like"/>
</dbReference>
<organism evidence="7">
    <name type="scientific">marine sediment metagenome</name>
    <dbReference type="NCBI Taxonomy" id="412755"/>
    <lineage>
        <taxon>unclassified sequences</taxon>
        <taxon>metagenomes</taxon>
        <taxon>ecological metagenomes</taxon>
    </lineage>
</organism>
<dbReference type="Pfam" id="PF02310">
    <property type="entry name" value="B12-binding"/>
    <property type="match status" value="1"/>
</dbReference>
<evidence type="ECO:0000313" key="7">
    <source>
        <dbReference type="EMBL" id="KKK51627.1"/>
    </source>
</evidence>
<dbReference type="PANTHER" id="PTHR43409">
    <property type="entry name" value="ANAEROBIC MAGNESIUM-PROTOPORPHYRIN IX MONOMETHYL ESTER CYCLASE-RELATED"/>
    <property type="match status" value="1"/>
</dbReference>
<dbReference type="GO" id="GO:0051536">
    <property type="term" value="F:iron-sulfur cluster binding"/>
    <property type="evidence" value="ECO:0007669"/>
    <property type="project" value="UniProtKB-KW"/>
</dbReference>
<dbReference type="SFLD" id="SFLDS00029">
    <property type="entry name" value="Radical_SAM"/>
    <property type="match status" value="1"/>
</dbReference>
<evidence type="ECO:0000256" key="5">
    <source>
        <dbReference type="ARBA" id="ARBA00023014"/>
    </source>
</evidence>
<name>A0A0F8W4H7_9ZZZZ</name>
<dbReference type="EMBL" id="LAZR01067416">
    <property type="protein sequence ID" value="KKK51627.1"/>
    <property type="molecule type" value="Genomic_DNA"/>
</dbReference>
<dbReference type="GO" id="GO:0046872">
    <property type="term" value="F:metal ion binding"/>
    <property type="evidence" value="ECO:0007669"/>
    <property type="project" value="UniProtKB-KW"/>
</dbReference>
<evidence type="ECO:0000256" key="4">
    <source>
        <dbReference type="ARBA" id="ARBA00023004"/>
    </source>
</evidence>
<reference evidence="7" key="1">
    <citation type="journal article" date="2015" name="Nature">
        <title>Complex archaea that bridge the gap between prokaryotes and eukaryotes.</title>
        <authorList>
            <person name="Spang A."/>
            <person name="Saw J.H."/>
            <person name="Jorgensen S.L."/>
            <person name="Zaremba-Niedzwiedzka K."/>
            <person name="Martijn J."/>
            <person name="Lind A.E."/>
            <person name="van Eijk R."/>
            <person name="Schleper C."/>
            <person name="Guy L."/>
            <person name="Ettema T.J."/>
        </authorList>
    </citation>
    <scope>NUCLEOTIDE SEQUENCE</scope>
</reference>
<keyword evidence="4" id="KW-0408">Iron</keyword>
<dbReference type="SFLD" id="SFLDG01082">
    <property type="entry name" value="B12-binding_domain_containing"/>
    <property type="match status" value="1"/>
</dbReference>
<dbReference type="SUPFAM" id="SSF102114">
    <property type="entry name" value="Radical SAM enzymes"/>
    <property type="match status" value="1"/>
</dbReference>
<dbReference type="GO" id="GO:0031419">
    <property type="term" value="F:cobalamin binding"/>
    <property type="evidence" value="ECO:0007669"/>
    <property type="project" value="InterPro"/>
</dbReference>
<evidence type="ECO:0000256" key="3">
    <source>
        <dbReference type="ARBA" id="ARBA00022723"/>
    </source>
</evidence>
<dbReference type="InterPro" id="IPR007197">
    <property type="entry name" value="rSAM"/>
</dbReference>
<evidence type="ECO:0000256" key="2">
    <source>
        <dbReference type="ARBA" id="ARBA00022691"/>
    </source>
</evidence>
<dbReference type="PANTHER" id="PTHR43409:SF16">
    <property type="entry name" value="SLR0320 PROTEIN"/>
    <property type="match status" value="1"/>
</dbReference>
<evidence type="ECO:0000256" key="1">
    <source>
        <dbReference type="ARBA" id="ARBA00001966"/>
    </source>
</evidence>
<proteinExistence type="predicted"/>
<dbReference type="InterPro" id="IPR058240">
    <property type="entry name" value="rSAM_sf"/>
</dbReference>
<comment type="caution">
    <text evidence="7">The sequence shown here is derived from an EMBL/GenBank/DDBJ whole genome shotgun (WGS) entry which is preliminary data.</text>
</comment>
<accession>A0A0F8W4H7</accession>
<feature type="non-terminal residue" evidence="7">
    <location>
        <position position="1"/>
    </location>
</feature>
<dbReference type="AlphaFoldDB" id="A0A0F8W4H7"/>
<dbReference type="GO" id="GO:0005829">
    <property type="term" value="C:cytosol"/>
    <property type="evidence" value="ECO:0007669"/>
    <property type="project" value="TreeGrafter"/>
</dbReference>
<sequence>QRHLTEPSQYEFMLPVYQRLPVSHAVEQLKEADVVFFSVYVWNFQLSLAIAKRLKSRVVFGGPHVTPDLCEKYPFVDDICKGEGERTAVAILEGKDKSNGRIQDMDTIPSPYLDDVFEPLIKAYPKENWIALWETNRGCPFSCTFCDWGSATQSKVYKFEMDRLRKEVDWFAEHKIEYVYCCDANFGMLPRDLEIAQYVAETKRKTGYPHKLSVQNTKNSTERSYSVQKLLSDQGLNQGVTVSMQSLE</sequence>
<protein>
    <recommendedName>
        <fullName evidence="6">B12-binding domain-containing protein</fullName>
    </recommendedName>
</protein>
<dbReference type="Gene3D" id="3.40.50.280">
    <property type="entry name" value="Cobalamin-binding domain"/>
    <property type="match status" value="1"/>
</dbReference>
<dbReference type="InterPro" id="IPR006158">
    <property type="entry name" value="Cobalamin-bd"/>
</dbReference>
<dbReference type="GO" id="GO:0003824">
    <property type="term" value="F:catalytic activity"/>
    <property type="evidence" value="ECO:0007669"/>
    <property type="project" value="InterPro"/>
</dbReference>
<gene>
    <name evidence="7" type="ORF">LCGC14_3113060</name>
</gene>
<keyword evidence="2" id="KW-0949">S-adenosyl-L-methionine</keyword>
<evidence type="ECO:0000259" key="6">
    <source>
        <dbReference type="Pfam" id="PF02310"/>
    </source>
</evidence>
<keyword evidence="3" id="KW-0479">Metal-binding</keyword>
<feature type="domain" description="B12-binding" evidence="6">
    <location>
        <begin position="26"/>
        <end position="91"/>
    </location>
</feature>
<keyword evidence="5" id="KW-0411">Iron-sulfur</keyword>